<proteinExistence type="inferred from homology"/>
<evidence type="ECO:0000313" key="14">
    <source>
        <dbReference type="EMBL" id="QNR23975.1"/>
    </source>
</evidence>
<name>A0A7H0VE27_9FLAO</name>
<comment type="cofactor">
    <cofactor evidence="1 12">
        <name>Mg(2+)</name>
        <dbReference type="ChEBI" id="CHEBI:18420"/>
    </cofactor>
</comment>
<dbReference type="GO" id="GO:0003723">
    <property type="term" value="F:RNA binding"/>
    <property type="evidence" value="ECO:0007669"/>
    <property type="project" value="UniProtKB-UniRule"/>
</dbReference>
<dbReference type="InterPro" id="IPR003615">
    <property type="entry name" value="HNH_nuc"/>
</dbReference>
<protein>
    <recommendedName>
        <fullName evidence="12">CRISPR-associated endonuclease Cas9</fullName>
        <ecNumber evidence="12">3.1.-.-</ecNumber>
    </recommendedName>
</protein>
<dbReference type="KEGG" id="chyd:H4K34_16620"/>
<evidence type="ECO:0000256" key="6">
    <source>
        <dbReference type="ARBA" id="ARBA00022842"/>
    </source>
</evidence>
<dbReference type="InterPro" id="IPR041383">
    <property type="entry name" value="RuvC_III"/>
</dbReference>
<reference evidence="14 15" key="1">
    <citation type="submission" date="2020-08" db="EMBL/GenBank/DDBJ databases">
        <title>Croceimicrobium hydrocarbonivorans gen. nov., sp. nov., a novel marine bacterium isolated from a bacterial consortium that degrades polyethylene terephthalate.</title>
        <authorList>
            <person name="Liu R."/>
        </authorList>
    </citation>
    <scope>NUCLEOTIDE SEQUENCE [LARGE SCALE GENOMIC DNA]</scope>
    <source>
        <strain evidence="14 15">A20-9</strain>
    </source>
</reference>
<keyword evidence="3 12" id="KW-0479">Metal-binding</keyword>
<dbReference type="GO" id="GO:0016787">
    <property type="term" value="F:hydrolase activity"/>
    <property type="evidence" value="ECO:0007669"/>
    <property type="project" value="UniProtKB-KW"/>
</dbReference>
<keyword evidence="7 12" id="KW-0694">RNA-binding</keyword>
<feature type="active site" description="Proton acceptor for HNH nuclease domain" evidence="12">
    <location>
        <position position="747"/>
    </location>
</feature>
<dbReference type="PROSITE" id="PS51749">
    <property type="entry name" value="HNH_CAS9"/>
    <property type="match status" value="1"/>
</dbReference>
<evidence type="ECO:0000256" key="2">
    <source>
        <dbReference type="ARBA" id="ARBA00022722"/>
    </source>
</evidence>
<gene>
    <name evidence="12 14" type="primary">cas9</name>
    <name evidence="14" type="ORF">H4K34_16620</name>
</gene>
<feature type="binding site" evidence="12">
    <location>
        <position position="8"/>
    </location>
    <ligand>
        <name>Mg(2+)</name>
        <dbReference type="ChEBI" id="CHEBI:18420"/>
        <label>2</label>
    </ligand>
</feature>
<dbReference type="Pfam" id="PF18541">
    <property type="entry name" value="RuvC_III"/>
    <property type="match status" value="1"/>
</dbReference>
<evidence type="ECO:0000256" key="9">
    <source>
        <dbReference type="ARBA" id="ARBA00023125"/>
    </source>
</evidence>
<keyword evidence="15" id="KW-1185">Reference proteome</keyword>
<feature type="active site" description="For RuvC-like nuclease domain" evidence="12">
    <location>
        <position position="8"/>
    </location>
</feature>
<dbReference type="NCBIfam" id="TIGR01865">
    <property type="entry name" value="cas_Csn1"/>
    <property type="match status" value="1"/>
</dbReference>
<dbReference type="HAMAP" id="MF_01480">
    <property type="entry name" value="Cas9"/>
    <property type="match status" value="1"/>
</dbReference>
<dbReference type="InterPro" id="IPR033114">
    <property type="entry name" value="HNH_CAS9"/>
</dbReference>
<keyword evidence="10" id="KW-0464">Manganese</keyword>
<evidence type="ECO:0000256" key="12">
    <source>
        <dbReference type="HAMAP-Rule" id="MF_01480"/>
    </source>
</evidence>
<dbReference type="InterPro" id="IPR028629">
    <property type="entry name" value="Cas9"/>
</dbReference>
<keyword evidence="5 12" id="KW-0378">Hydrolase</keyword>
<feature type="domain" description="HNH Cas9-type" evidence="13">
    <location>
        <begin position="674"/>
        <end position="832"/>
    </location>
</feature>
<dbReference type="Pfam" id="PF13395">
    <property type="entry name" value="HNH_4"/>
    <property type="match status" value="1"/>
</dbReference>
<comment type="similarity">
    <text evidence="12">Belongs to the CRISPR-associated Cas9 family.</text>
</comment>
<dbReference type="GO" id="GO:0004519">
    <property type="term" value="F:endonuclease activity"/>
    <property type="evidence" value="ECO:0007669"/>
    <property type="project" value="UniProtKB-UniRule"/>
</dbReference>
<evidence type="ECO:0000256" key="1">
    <source>
        <dbReference type="ARBA" id="ARBA00001946"/>
    </source>
</evidence>
<evidence type="ECO:0000256" key="4">
    <source>
        <dbReference type="ARBA" id="ARBA00022759"/>
    </source>
</evidence>
<keyword evidence="9 12" id="KW-0238">DNA-binding</keyword>
<feature type="binding site" evidence="12">
    <location>
        <position position="8"/>
    </location>
    <ligand>
        <name>Mg(2+)</name>
        <dbReference type="ChEBI" id="CHEBI:18420"/>
        <label>1</label>
    </ligand>
</feature>
<keyword evidence="2 12" id="KW-0540">Nuclease</keyword>
<evidence type="ECO:0000256" key="8">
    <source>
        <dbReference type="ARBA" id="ARBA00023118"/>
    </source>
</evidence>
<sequence length="1363" mass="157293">MKKILGLDIGSGSIGWAFVNEAENNDPKGLSKIVKLGVRVVPYGDNMVKKDALGNISTSKEPIKDFEKGMALSLNARRTQMRGMRRNLQRYKLRRENLVAILKENGLITDITALFEATKNSTFETLRLRAKAAEDRIELEEFARVLLMINKKRGYKSSRKAKNEEEGAAIDSMGIAKQLYDHNLSPGEYVVQLIENGKTTIPKFYPSDLRAEFESIWKYQSTHYPEVLTAKVLNDLNNFSRSQTTKYFLNQLQTDSSKLVGNPKEKKEAKYRLRAKAIHEKLPLEDLIHVFAEINGDISNSSGYLGAISDRSKELYFKRITVGQYLYEQVANNPHAQLKKQVFYRQDYLDEFEKIWEVQAKAHPILTKKLKTEIRDTVVFYQRRLKSQKHLITDCELEKYHKAIPKSSPLFQEFRIWHNLLNIRLSKTNEGEYVLNEEQLNILGHKLSFKEQISGAELVKELKLEKGWKCNFSKIEGNRTNCKMLSAFLRIVEHEGYELNPDSETLLIDLKAIFSSLNFDTQVLEFDIPFKDEGFDKHPNFQLWHLLYSAEDDRKLKDVLANKYGFNESASAILANISFESDYGRYSSRAIRKLLPLMQEGNDLSESLALIGYQKIKPEIIEELELLKLGALRNPVVEKVLNQVINLINAILKHPEMGRPDEIRIELARELKKNAEQRRDMTKGIADATANNDRIRKLLSSEFGIQKVSKNDIIRYKLWEECGYVSIYSGEIIPKSELFGNKYDIDHIIPRSKLFDDSYSNKVLCERAWNEEKGNKTAKEFLEVKLSADDFASYLKRIEDLKAKKEGISKTKFLKLSWDSADIPEDFIKRQLQESQYIARKAKEILQQISLKVSTTIGPITDRLRTDWGLVDVMKELNWNKYQSLGLTEEIVDKTGKKHRKIRDWNKRNDHRHHAMDALTVAFTKPSFIQYLNYLNARDRHDQIGKEVFGIQSKELFKDDANKWRFKSPMPGFRNEAKKHLEEILVSRKANNKVVTLNVNKIKIGSGKFRKQIIETPRGQLHNETIYGSLKRYKTKLIPINASLDLETILKVANKGHREALLLRLEENDNDPKKAFSGKNSPSKKPILFKGGIETLPSKVKISYLEEEFSIRKDVNPENFKNVKSLEKIIDAGARRALEKRLEESNDAKTAFSDLEENPIWLNEEKRISIKSVKISGVKNAEALHRKRGIDGELILDDQGKEIPTSYVSTGNNHHAAIYEDSEGNLYDEVVSFYEAVQRYKQDKTVVWNPNSLGHPLKFTLKKNEYFVFPAEGFDPLEIDLRDPENYSIISPNLYRVQAVSRLAYGTAIIREYVFRHHLETLVETNKALQNITYKKIKSLEPLKQIVKVRVNYLGEIVQVGEY</sequence>
<dbReference type="Proteomes" id="UP000516305">
    <property type="component" value="Chromosome"/>
</dbReference>
<organism evidence="14 15">
    <name type="scientific">Croceimicrobium hydrocarbonivorans</name>
    <dbReference type="NCBI Taxonomy" id="2761580"/>
    <lineage>
        <taxon>Bacteria</taxon>
        <taxon>Pseudomonadati</taxon>
        <taxon>Bacteroidota</taxon>
        <taxon>Flavobacteriia</taxon>
        <taxon>Flavobacteriales</taxon>
        <taxon>Owenweeksiaceae</taxon>
        <taxon>Croceimicrobium</taxon>
    </lineage>
</organism>
<comment type="function">
    <text evidence="12">CRISPR (clustered regularly interspaced short palindromic repeat) is an adaptive immune system that provides protection against mobile genetic elements (viruses, transposable elements and conjugative plasmids). CRISPR clusters contain spacers, sequences complementary to antecedent mobile elements, and target invading nucleic acids. CRISPR clusters are transcribed and processed into CRISPR RNA (crRNA). In type II CRISPR systems correct processing of pre-crRNA requires a trans-encoded small RNA (tracrRNA), endogenous ribonuclease 3 (rnc) and this protein. The tracrRNA serves as a guide for ribonuclease 3-aided processing of pre-crRNA. Subsequently Cas9/crRNA/tracrRNA endonucleolytically cleaves linear or circular dsDNA target complementary to the spacer; Cas9 is inactive in the absence of the 2 guide RNAs (gRNA). Cas9 recognizes the protospacer adjacent motif (PAM) in the CRISPR repeat sequences to help distinguish self versus nonself, as targets within the bacterial CRISPR locus do not have PAMs. PAM recognition is also required for catalytic activity.</text>
</comment>
<comment type="domain">
    <text evidence="12">Has 2 endonuclease domains. The discontinuous RuvC-like domain cleaves the target DNA noncomplementary to crRNA while the HNH nuclease domain cleaves the target DNA complementary to crRNA.</text>
</comment>
<evidence type="ECO:0000256" key="3">
    <source>
        <dbReference type="ARBA" id="ARBA00022723"/>
    </source>
</evidence>
<dbReference type="InterPro" id="IPR036397">
    <property type="entry name" value="RNaseH_sf"/>
</dbReference>
<evidence type="ECO:0000256" key="7">
    <source>
        <dbReference type="ARBA" id="ARBA00022884"/>
    </source>
</evidence>
<evidence type="ECO:0000256" key="11">
    <source>
        <dbReference type="ARBA" id="ARBA00046380"/>
    </source>
</evidence>
<dbReference type="Gene3D" id="3.30.420.10">
    <property type="entry name" value="Ribonuclease H-like superfamily/Ribonuclease H"/>
    <property type="match status" value="3"/>
</dbReference>
<dbReference type="Gene3D" id="1.10.30.50">
    <property type="match status" value="1"/>
</dbReference>
<keyword evidence="8 12" id="KW-0051">Antiviral defense</keyword>
<evidence type="ECO:0000256" key="10">
    <source>
        <dbReference type="ARBA" id="ARBA00023211"/>
    </source>
</evidence>
<dbReference type="GO" id="GO:0046872">
    <property type="term" value="F:metal ion binding"/>
    <property type="evidence" value="ECO:0007669"/>
    <property type="project" value="UniProtKB-UniRule"/>
</dbReference>
<dbReference type="GO" id="GO:0051607">
    <property type="term" value="P:defense response to virus"/>
    <property type="evidence" value="ECO:0007669"/>
    <property type="project" value="UniProtKB-UniRule"/>
</dbReference>
<comment type="subunit">
    <text evidence="11 12">Monomer. Binds crRNA and tracrRNA.</text>
</comment>
<dbReference type="EC" id="3.1.-.-" evidence="12"/>
<dbReference type="GO" id="GO:0003677">
    <property type="term" value="F:DNA binding"/>
    <property type="evidence" value="ECO:0007669"/>
    <property type="project" value="UniProtKB-UniRule"/>
</dbReference>
<keyword evidence="4 12" id="KW-0255">Endonuclease</keyword>
<accession>A0A7H0VE27</accession>
<feature type="binding site" evidence="12">
    <location>
        <position position="670"/>
    </location>
    <ligand>
        <name>Mg(2+)</name>
        <dbReference type="ChEBI" id="CHEBI:18420"/>
        <label>2</label>
    </ligand>
</feature>
<feature type="binding site" evidence="12">
    <location>
        <position position="914"/>
    </location>
    <ligand>
        <name>Mg(2+)</name>
        <dbReference type="ChEBI" id="CHEBI:18420"/>
        <label>2</label>
    </ligand>
</feature>
<dbReference type="RefSeq" id="WP_210758509.1">
    <property type="nucleotide sequence ID" value="NZ_CP060139.1"/>
</dbReference>
<keyword evidence="6 12" id="KW-0460">Magnesium</keyword>
<evidence type="ECO:0000313" key="15">
    <source>
        <dbReference type="Proteomes" id="UP000516305"/>
    </source>
</evidence>
<dbReference type="GO" id="GO:0043571">
    <property type="term" value="P:maintenance of CRISPR repeat elements"/>
    <property type="evidence" value="ECO:0007669"/>
    <property type="project" value="UniProtKB-UniRule"/>
</dbReference>
<feature type="binding site" evidence="12">
    <location>
        <position position="666"/>
    </location>
    <ligand>
        <name>Mg(2+)</name>
        <dbReference type="ChEBI" id="CHEBI:18420"/>
        <label>1</label>
    </ligand>
</feature>
<dbReference type="EMBL" id="CP060139">
    <property type="protein sequence ID" value="QNR23975.1"/>
    <property type="molecule type" value="Genomic_DNA"/>
</dbReference>
<evidence type="ECO:0000256" key="5">
    <source>
        <dbReference type="ARBA" id="ARBA00022801"/>
    </source>
</evidence>
<feature type="binding site" evidence="12">
    <location>
        <position position="670"/>
    </location>
    <ligand>
        <name>Mg(2+)</name>
        <dbReference type="ChEBI" id="CHEBI:18420"/>
        <label>1</label>
    </ligand>
</feature>
<evidence type="ECO:0000259" key="13">
    <source>
        <dbReference type="PROSITE" id="PS51749"/>
    </source>
</evidence>